<sequence>MAIPGYPTFGTNMSLQMTSVADTIRVLLSLVSVLKASKFGTGGGVPGPSGGKHQHDDQTADTCGISSAIYEISIWDMGYMEVGVDLQNGVAERRTETVPCMHSECLDGLFSRVRRQQLNLEGSGCIWTSASRQMVQNNELANVFVSRATRPRLSFAPKKMVRSTSVMVMGV</sequence>
<organism evidence="1 2">
    <name type="scientific">Fusarium oligoseptatum</name>
    <dbReference type="NCBI Taxonomy" id="2604345"/>
    <lineage>
        <taxon>Eukaryota</taxon>
        <taxon>Fungi</taxon>
        <taxon>Dikarya</taxon>
        <taxon>Ascomycota</taxon>
        <taxon>Pezizomycotina</taxon>
        <taxon>Sordariomycetes</taxon>
        <taxon>Hypocreomycetidae</taxon>
        <taxon>Hypocreales</taxon>
        <taxon>Nectriaceae</taxon>
        <taxon>Fusarium</taxon>
        <taxon>Fusarium solani species complex</taxon>
    </lineage>
</organism>
<reference evidence="1 2" key="1">
    <citation type="submission" date="2017-06" db="EMBL/GenBank/DDBJ databases">
        <title>Comparative genomic analysis of Ambrosia Fusariam Clade fungi.</title>
        <authorList>
            <person name="Stajich J.E."/>
            <person name="Carrillo J."/>
            <person name="Kijimoto T."/>
            <person name="Eskalen A."/>
            <person name="O'Donnell K."/>
            <person name="Kasson M."/>
        </authorList>
    </citation>
    <scope>NUCLEOTIDE SEQUENCE [LARGE SCALE GENOMIC DNA]</scope>
    <source>
        <strain evidence="1 2">NRRL62579</strain>
    </source>
</reference>
<accession>A0A428TJM8</accession>
<protein>
    <submittedName>
        <fullName evidence="1">Uncharacterized protein</fullName>
    </submittedName>
</protein>
<dbReference type="AlphaFoldDB" id="A0A428TJM8"/>
<evidence type="ECO:0000313" key="2">
    <source>
        <dbReference type="Proteomes" id="UP000287144"/>
    </source>
</evidence>
<comment type="caution">
    <text evidence="1">The sequence shown here is derived from an EMBL/GenBank/DDBJ whole genome shotgun (WGS) entry which is preliminary data.</text>
</comment>
<keyword evidence="2" id="KW-1185">Reference proteome</keyword>
<proteinExistence type="predicted"/>
<dbReference type="Proteomes" id="UP000287144">
    <property type="component" value="Unassembled WGS sequence"/>
</dbReference>
<gene>
    <name evidence="1" type="ORF">CEP52_008082</name>
</gene>
<evidence type="ECO:0000313" key="1">
    <source>
        <dbReference type="EMBL" id="RSM02215.1"/>
    </source>
</evidence>
<name>A0A428TJM8_9HYPO</name>
<dbReference type="EMBL" id="NKCK01000077">
    <property type="protein sequence ID" value="RSM02215.1"/>
    <property type="molecule type" value="Genomic_DNA"/>
</dbReference>